<accession>A0A222VMU1</accession>
<dbReference type="KEGG" id="pmad:BAY61_09700"/>
<proteinExistence type="predicted"/>
<organism evidence="1 2">
    <name type="scientific">Prauserella marina</name>
    <dbReference type="NCBI Taxonomy" id="530584"/>
    <lineage>
        <taxon>Bacteria</taxon>
        <taxon>Bacillati</taxon>
        <taxon>Actinomycetota</taxon>
        <taxon>Actinomycetes</taxon>
        <taxon>Pseudonocardiales</taxon>
        <taxon>Pseudonocardiaceae</taxon>
        <taxon>Prauserella</taxon>
    </lineage>
</organism>
<dbReference type="Pfam" id="PF12079">
    <property type="entry name" value="DUF3558"/>
    <property type="match status" value="1"/>
</dbReference>
<dbReference type="PROSITE" id="PS51257">
    <property type="entry name" value="PROKAR_LIPOPROTEIN"/>
    <property type="match status" value="1"/>
</dbReference>
<gene>
    <name evidence="1" type="ORF">SAMN05421630_101301</name>
</gene>
<protein>
    <submittedName>
        <fullName evidence="1">Uncharacterized protein</fullName>
    </submittedName>
</protein>
<dbReference type="InterPro" id="IPR024520">
    <property type="entry name" value="DUF3558"/>
</dbReference>
<reference evidence="1 2" key="1">
    <citation type="submission" date="2016-10" db="EMBL/GenBank/DDBJ databases">
        <authorList>
            <person name="de Groot N.N."/>
        </authorList>
    </citation>
    <scope>NUCLEOTIDE SEQUENCE [LARGE SCALE GENOMIC DNA]</scope>
    <source>
        <strain evidence="1 2">CGMCC 4.5506</strain>
    </source>
</reference>
<keyword evidence="2" id="KW-1185">Reference proteome</keyword>
<dbReference type="AlphaFoldDB" id="A0A222VMU1"/>
<evidence type="ECO:0000313" key="2">
    <source>
        <dbReference type="Proteomes" id="UP000199494"/>
    </source>
</evidence>
<name>A0A222VMU1_9PSEU</name>
<dbReference type="EMBL" id="FMZE01000001">
    <property type="protein sequence ID" value="SDC06805.1"/>
    <property type="molecule type" value="Genomic_DNA"/>
</dbReference>
<evidence type="ECO:0000313" key="1">
    <source>
        <dbReference type="EMBL" id="SDC06805.1"/>
    </source>
</evidence>
<dbReference type="Proteomes" id="UP000199494">
    <property type="component" value="Unassembled WGS sequence"/>
</dbReference>
<dbReference type="RefSeq" id="WP_170140052.1">
    <property type="nucleotide sequence ID" value="NZ_CP016353.1"/>
</dbReference>
<sequence length="334" mass="34752">MRVKAAVARGVLACVAVLTLSSCASAVGGVARPVAEPTTENRATAGEPCELLTGDETTALGMVAEGEFEAGRPEQLMPPTCTWPRIDIMDGIDSLTAGYAVGYSVVEYVDGEMPAESVELGGLTWERYLDAIGGESICMLVTEVDVTSFVVLISSDWLDESKACDIAKLSAPYVAAKLPGGQPAPPLPSPEAPPAPSVLTTTDPCTLLTPEQTGELGLDATAEPQISSTDDIPDGCRWLDTDGEGGVHPMGVFAGDRPADEWPFTSEPGEPVEADGRTWDLYPAAGDIATNCEAVLAFSDTASVKLVGGHEDEKKVCDVVKAAIPMVTANLPEA</sequence>